<organism evidence="3 4">
    <name type="scientific">Clarias magur</name>
    <name type="common">Asian catfish</name>
    <name type="synonym">Macropteronotus magur</name>
    <dbReference type="NCBI Taxonomy" id="1594786"/>
    <lineage>
        <taxon>Eukaryota</taxon>
        <taxon>Metazoa</taxon>
        <taxon>Chordata</taxon>
        <taxon>Craniata</taxon>
        <taxon>Vertebrata</taxon>
        <taxon>Euteleostomi</taxon>
        <taxon>Actinopterygii</taxon>
        <taxon>Neopterygii</taxon>
        <taxon>Teleostei</taxon>
        <taxon>Ostariophysi</taxon>
        <taxon>Siluriformes</taxon>
        <taxon>Clariidae</taxon>
        <taxon>Clarias</taxon>
    </lineage>
</organism>
<comment type="caution">
    <text evidence="3">The sequence shown here is derived from an EMBL/GenBank/DDBJ whole genome shotgun (WGS) entry which is preliminary data.</text>
</comment>
<feature type="transmembrane region" description="Helical" evidence="2">
    <location>
        <begin position="31"/>
        <end position="51"/>
    </location>
</feature>
<dbReference type="Proteomes" id="UP000727407">
    <property type="component" value="Unassembled WGS sequence"/>
</dbReference>
<dbReference type="EMBL" id="QNUK01000067">
    <property type="protein sequence ID" value="KAF5903814.1"/>
    <property type="molecule type" value="Genomic_DNA"/>
</dbReference>
<proteinExistence type="predicted"/>
<keyword evidence="2" id="KW-0812">Transmembrane</keyword>
<feature type="non-terminal residue" evidence="3">
    <location>
        <position position="76"/>
    </location>
</feature>
<feature type="region of interest" description="Disordered" evidence="1">
    <location>
        <begin position="1"/>
        <end position="24"/>
    </location>
</feature>
<evidence type="ECO:0000313" key="3">
    <source>
        <dbReference type="EMBL" id="KAF5903814.1"/>
    </source>
</evidence>
<evidence type="ECO:0000256" key="1">
    <source>
        <dbReference type="SAM" id="MobiDB-lite"/>
    </source>
</evidence>
<accession>A0A8J4U403</accession>
<keyword evidence="2" id="KW-0472">Membrane</keyword>
<keyword evidence="2" id="KW-1133">Transmembrane helix</keyword>
<name>A0A8J4U403_CLAMG</name>
<gene>
    <name evidence="3" type="ORF">DAT39_006396</name>
</gene>
<protein>
    <submittedName>
        <fullName evidence="3">Uncharacterized protein</fullName>
    </submittedName>
</protein>
<feature type="compositionally biased region" description="Acidic residues" evidence="1">
    <location>
        <begin position="1"/>
        <end position="11"/>
    </location>
</feature>
<dbReference type="AlphaFoldDB" id="A0A8J4U403"/>
<sequence>MAQPNDDDVNYEAEKGQIPTSNHTQKTGTLITLPIISILFECIRMALVGLLSKSVRTTTMPPSISHHQRAGVMLQT</sequence>
<evidence type="ECO:0000256" key="2">
    <source>
        <dbReference type="SAM" id="Phobius"/>
    </source>
</evidence>
<keyword evidence="4" id="KW-1185">Reference proteome</keyword>
<evidence type="ECO:0000313" key="4">
    <source>
        <dbReference type="Proteomes" id="UP000727407"/>
    </source>
</evidence>
<reference evidence="3" key="1">
    <citation type="submission" date="2020-07" db="EMBL/GenBank/DDBJ databases">
        <title>Clarias magur genome sequencing, assembly and annotation.</title>
        <authorList>
            <person name="Kushwaha B."/>
            <person name="Kumar R."/>
            <person name="Das P."/>
            <person name="Joshi C.G."/>
            <person name="Kumar D."/>
            <person name="Nagpure N.S."/>
            <person name="Pandey M."/>
            <person name="Agarwal S."/>
            <person name="Srivastava S."/>
            <person name="Singh M."/>
            <person name="Sahoo L."/>
            <person name="Jayasankar P."/>
            <person name="Meher P.K."/>
            <person name="Koringa P.G."/>
            <person name="Iquebal M.A."/>
            <person name="Das S.P."/>
            <person name="Bit A."/>
            <person name="Patnaik S."/>
            <person name="Patel N."/>
            <person name="Shah T.M."/>
            <person name="Hinsu A."/>
            <person name="Jena J.K."/>
        </authorList>
    </citation>
    <scope>NUCLEOTIDE SEQUENCE</scope>
    <source>
        <strain evidence="3">CIFAMagur01</strain>
        <tissue evidence="3">Testis</tissue>
    </source>
</reference>